<dbReference type="RefSeq" id="WP_264142354.1">
    <property type="nucleotide sequence ID" value="NZ_JAOYEY010000032.1"/>
</dbReference>
<protein>
    <submittedName>
        <fullName evidence="1">Uncharacterized protein</fullName>
    </submittedName>
</protein>
<evidence type="ECO:0000313" key="1">
    <source>
        <dbReference type="EMBL" id="MCV9885601.1"/>
    </source>
</evidence>
<reference evidence="1 2" key="1">
    <citation type="submission" date="2022-10" db="EMBL/GenBank/DDBJ databases">
        <title>Draft genome assembly of moderately radiation resistant bacterium Metabacillus halosaccharovorans.</title>
        <authorList>
            <person name="Pal S."/>
            <person name="Gopinathan A."/>
        </authorList>
    </citation>
    <scope>NUCLEOTIDE SEQUENCE [LARGE SCALE GENOMIC DNA]</scope>
    <source>
        <strain evidence="1 2">VITHBRA001</strain>
    </source>
</reference>
<proteinExistence type="predicted"/>
<name>A0ABT3DFG2_9BACI</name>
<organism evidence="1 2">
    <name type="scientific">Metabacillus halosaccharovorans</name>
    <dbReference type="NCBI Taxonomy" id="930124"/>
    <lineage>
        <taxon>Bacteria</taxon>
        <taxon>Bacillati</taxon>
        <taxon>Bacillota</taxon>
        <taxon>Bacilli</taxon>
        <taxon>Bacillales</taxon>
        <taxon>Bacillaceae</taxon>
        <taxon>Metabacillus</taxon>
    </lineage>
</organism>
<keyword evidence="2" id="KW-1185">Reference proteome</keyword>
<evidence type="ECO:0000313" key="2">
    <source>
        <dbReference type="Proteomes" id="UP001526147"/>
    </source>
</evidence>
<gene>
    <name evidence="1" type="ORF">OIH86_08035</name>
</gene>
<dbReference type="Proteomes" id="UP001526147">
    <property type="component" value="Unassembled WGS sequence"/>
</dbReference>
<accession>A0ABT3DFG2</accession>
<dbReference type="EMBL" id="JAOYEY010000032">
    <property type="protein sequence ID" value="MCV9885601.1"/>
    <property type="molecule type" value="Genomic_DNA"/>
</dbReference>
<comment type="caution">
    <text evidence="1">The sequence shown here is derived from an EMBL/GenBank/DDBJ whole genome shotgun (WGS) entry which is preliminary data.</text>
</comment>
<sequence>MKNRRTWIPLTVLVLAIYILHSTPHMSLRTFVFFSGYPIKAITSGIIDDRYHNEMDNKDYEKLNAKAYTLTDPPVEKQTQGVLSNYLVRKYGIIYITDYLGDT</sequence>